<comment type="catalytic activity">
    <reaction evidence="10 11">
        <text>2 reduced [adrenodoxin] + NADP(+) + H(+) = 2 oxidized [adrenodoxin] + NADPH</text>
        <dbReference type="Rhea" id="RHEA:42312"/>
        <dbReference type="Rhea" id="RHEA-COMP:9998"/>
        <dbReference type="Rhea" id="RHEA-COMP:9999"/>
        <dbReference type="ChEBI" id="CHEBI:15378"/>
        <dbReference type="ChEBI" id="CHEBI:33737"/>
        <dbReference type="ChEBI" id="CHEBI:33738"/>
        <dbReference type="ChEBI" id="CHEBI:57783"/>
        <dbReference type="ChEBI" id="CHEBI:58349"/>
        <dbReference type="EC" id="1.18.1.6"/>
    </reaction>
</comment>
<dbReference type="PIRSF" id="PIRSF000362">
    <property type="entry name" value="FNR"/>
    <property type="match status" value="1"/>
</dbReference>
<sequence length="454" mass="50336">MKGLPISTCRFLATLARAPRIAVVGSGPGGLYVCDGVLRRLPKCEVDVVECNVVPYGLIRYGVAPDHPEVKNCINKFDRMFTANAHRLSLFCNVCVGRDITFDELCADYDAVVLAYGARRQRRLAVPGVSSKNVFSGGDFVSWYNAHPGAEQPKLDCENAVVVGVGNVALDCCRILLSAGGERLAQSDMPSQILDHLARSKVNTVTIVSFTIKELREQVTLPGCSFTMQLSDADLKAINESLASLPRPRKRLTELMMKNWNRDEPRSRRHCELLFRRSPVEILADDDGWVSGVRMRNSQTETLEDLRCGLLIYSLGFENVVLDGVPQDENGRIKMRDSVRVHTAGETLVYASGWCAHTPRGVIANTQVDSANVAKALCSDIGLRGLKPHIESSVAERLKLKGVQYTTWQQWKAIDEREKQLGERHGKQREKIIHLQTNCDHAEAEGVNRSTVVP</sequence>
<comment type="cofactor">
    <cofactor evidence="1 11 12">
        <name>FAD</name>
        <dbReference type="ChEBI" id="CHEBI:57692"/>
    </cofactor>
</comment>
<evidence type="ECO:0000256" key="8">
    <source>
        <dbReference type="ARBA" id="ARBA00022857"/>
    </source>
</evidence>
<evidence type="ECO:0000256" key="4">
    <source>
        <dbReference type="ARBA" id="ARBA00013219"/>
    </source>
</evidence>
<feature type="binding site" evidence="13">
    <location>
        <position position="214"/>
    </location>
    <ligand>
        <name>NADP(+)</name>
        <dbReference type="ChEBI" id="CHEBI:58349"/>
    </ligand>
</feature>
<evidence type="ECO:0000256" key="10">
    <source>
        <dbReference type="ARBA" id="ARBA00048933"/>
    </source>
</evidence>
<protein>
    <recommendedName>
        <fullName evidence="5 11">NADPH:adrenodoxin oxidoreductase, mitochondrial</fullName>
        <ecNumber evidence="4 11">1.18.1.6</ecNumber>
    </recommendedName>
</protein>
<dbReference type="GO" id="GO:0005739">
    <property type="term" value="C:mitochondrion"/>
    <property type="evidence" value="ECO:0007669"/>
    <property type="project" value="UniProtKB-SubCell"/>
</dbReference>
<evidence type="ECO:0000256" key="2">
    <source>
        <dbReference type="ARBA" id="ARBA00004731"/>
    </source>
</evidence>
<dbReference type="Gene3D" id="3.40.50.720">
    <property type="entry name" value="NAD(P)-binding Rossmann-like Domain"/>
    <property type="match status" value="1"/>
</dbReference>
<keyword evidence="7 11" id="KW-0274">FAD</keyword>
<evidence type="ECO:0000313" key="17">
    <source>
        <dbReference type="WBParaSite" id="TCNE_0001205801-mRNA-1"/>
    </source>
</evidence>
<evidence type="ECO:0000256" key="6">
    <source>
        <dbReference type="ARBA" id="ARBA00022630"/>
    </source>
</evidence>
<dbReference type="Pfam" id="PF07992">
    <property type="entry name" value="Pyr_redox_2"/>
    <property type="match status" value="1"/>
</dbReference>
<dbReference type="EMBL" id="UYWY01021098">
    <property type="protein sequence ID" value="VDM43379.1"/>
    <property type="molecule type" value="Genomic_DNA"/>
</dbReference>
<evidence type="ECO:0000313" key="15">
    <source>
        <dbReference type="EMBL" id="VDM43379.1"/>
    </source>
</evidence>
<feature type="binding site" evidence="13">
    <location>
        <position position="361"/>
    </location>
    <ligand>
        <name>NADP(+)</name>
        <dbReference type="ChEBI" id="CHEBI:58349"/>
    </ligand>
</feature>
<keyword evidence="6 11" id="KW-0285">Flavoprotein</keyword>
<proteinExistence type="inferred from homology"/>
<comment type="similarity">
    <text evidence="3 11">Belongs to the ferredoxin--NADP reductase type 1 family.</text>
</comment>
<dbReference type="InterPro" id="IPR023753">
    <property type="entry name" value="FAD/NAD-binding_dom"/>
</dbReference>
<feature type="binding site" evidence="12">
    <location>
        <position position="96"/>
    </location>
    <ligand>
        <name>FAD</name>
        <dbReference type="ChEBI" id="CHEBI:57692"/>
    </ligand>
</feature>
<dbReference type="WBParaSite" id="TCNE_0001205801-mRNA-1">
    <property type="protein sequence ID" value="TCNE_0001205801-mRNA-1"/>
    <property type="gene ID" value="TCNE_0001205801"/>
</dbReference>
<evidence type="ECO:0000313" key="16">
    <source>
        <dbReference type="Proteomes" id="UP000050794"/>
    </source>
</evidence>
<evidence type="ECO:0000256" key="1">
    <source>
        <dbReference type="ARBA" id="ARBA00001974"/>
    </source>
</evidence>
<keyword evidence="11" id="KW-0496">Mitochondrion</keyword>
<dbReference type="GO" id="GO:0008203">
    <property type="term" value="P:cholesterol metabolic process"/>
    <property type="evidence" value="ECO:0007669"/>
    <property type="project" value="UniProtKB-UniPathway"/>
</dbReference>
<evidence type="ECO:0000256" key="5">
    <source>
        <dbReference type="ARBA" id="ARBA00016287"/>
    </source>
</evidence>
<feature type="binding site" evidence="12">
    <location>
        <position position="58"/>
    </location>
    <ligand>
        <name>FAD</name>
        <dbReference type="ChEBI" id="CHEBI:57692"/>
    </ligand>
</feature>
<dbReference type="SUPFAM" id="SSF51971">
    <property type="entry name" value="Nucleotide-binding domain"/>
    <property type="match status" value="1"/>
</dbReference>
<comment type="subcellular location">
    <subcellularLocation>
        <location evidence="11">Mitochondrion</location>
    </subcellularLocation>
</comment>
<gene>
    <name evidence="15" type="ORF">TCNE_LOCUS12058</name>
</gene>
<reference evidence="17" key="1">
    <citation type="submission" date="2016-06" db="UniProtKB">
        <authorList>
            <consortium name="WormBaseParasite"/>
        </authorList>
    </citation>
    <scope>IDENTIFICATION</scope>
</reference>
<evidence type="ECO:0000256" key="9">
    <source>
        <dbReference type="ARBA" id="ARBA00023002"/>
    </source>
</evidence>
<dbReference type="InterPro" id="IPR036188">
    <property type="entry name" value="FAD/NAD-bd_sf"/>
</dbReference>
<evidence type="ECO:0000256" key="13">
    <source>
        <dbReference type="PIRSR" id="PIRSR000362-2"/>
    </source>
</evidence>
<name>A0A183UU88_TOXCA</name>
<reference evidence="15 16" key="2">
    <citation type="submission" date="2018-11" db="EMBL/GenBank/DDBJ databases">
        <authorList>
            <consortium name="Pathogen Informatics"/>
        </authorList>
    </citation>
    <scope>NUCLEOTIDE SEQUENCE [LARGE SCALE GENOMIC DNA]</scope>
</reference>
<comment type="pathway">
    <text evidence="2">Steroid metabolism; cholesterol metabolism.</text>
</comment>
<feature type="binding site" evidence="12">
    <location>
        <position position="354"/>
    </location>
    <ligand>
        <name>FAD</name>
        <dbReference type="ChEBI" id="CHEBI:57692"/>
    </ligand>
</feature>
<dbReference type="PANTHER" id="PTHR48467:SF1">
    <property type="entry name" value="GLUTAMATE SYNTHASE 1 [NADH], CHLOROPLASTIC-LIKE"/>
    <property type="match status" value="1"/>
</dbReference>
<dbReference type="AlphaFoldDB" id="A0A183UU88"/>
<dbReference type="PANTHER" id="PTHR48467">
    <property type="entry name" value="GLUTAMATE SYNTHASE 1 [NADH], CHLOROPLASTIC-LIKE"/>
    <property type="match status" value="1"/>
</dbReference>
<organism evidence="16 17">
    <name type="scientific">Toxocara canis</name>
    <name type="common">Canine roundworm</name>
    <dbReference type="NCBI Taxonomy" id="6265"/>
    <lineage>
        <taxon>Eukaryota</taxon>
        <taxon>Metazoa</taxon>
        <taxon>Ecdysozoa</taxon>
        <taxon>Nematoda</taxon>
        <taxon>Chromadorea</taxon>
        <taxon>Rhabditida</taxon>
        <taxon>Spirurina</taxon>
        <taxon>Ascaridomorpha</taxon>
        <taxon>Ascaridoidea</taxon>
        <taxon>Toxocaridae</taxon>
        <taxon>Toxocara</taxon>
    </lineage>
</organism>
<evidence type="ECO:0000256" key="12">
    <source>
        <dbReference type="PIRSR" id="PIRSR000362-1"/>
    </source>
</evidence>
<evidence type="ECO:0000259" key="14">
    <source>
        <dbReference type="Pfam" id="PF07992"/>
    </source>
</evidence>
<dbReference type="UniPathway" id="UPA00296"/>
<feature type="binding site" evidence="12">
    <location>
        <begin position="361"/>
        <end position="363"/>
    </location>
    <ligand>
        <name>FAD</name>
        <dbReference type="ChEBI" id="CHEBI:57692"/>
    </ligand>
</feature>
<keyword evidence="9 11" id="KW-0560">Oxidoreductase</keyword>
<accession>A0A183UU88</accession>
<feature type="domain" description="FAD/NAD(P)-binding" evidence="14">
    <location>
        <begin position="20"/>
        <end position="365"/>
    </location>
</feature>
<dbReference type="PRINTS" id="PR00419">
    <property type="entry name" value="ADXRDTASE"/>
</dbReference>
<dbReference type="EC" id="1.18.1.6" evidence="4 11"/>
<evidence type="ECO:0000256" key="7">
    <source>
        <dbReference type="ARBA" id="ARBA00022827"/>
    </source>
</evidence>
<keyword evidence="16" id="KW-1185">Reference proteome</keyword>
<dbReference type="InterPro" id="IPR055275">
    <property type="entry name" value="Ferredox_Rdtase"/>
</dbReference>
<keyword evidence="8 11" id="KW-0521">NADP</keyword>
<dbReference type="InterPro" id="IPR021163">
    <property type="entry name" value="Ferredox_Rdtase_adrenod"/>
</dbReference>
<feature type="binding site" evidence="12">
    <location>
        <position position="50"/>
    </location>
    <ligand>
        <name>FAD</name>
        <dbReference type="ChEBI" id="CHEBI:57692"/>
    </ligand>
</feature>
<evidence type="ECO:0000256" key="11">
    <source>
        <dbReference type="PIRNR" id="PIRNR000362"/>
    </source>
</evidence>
<dbReference type="Gene3D" id="3.50.50.60">
    <property type="entry name" value="FAD/NAD(P)-binding domain"/>
    <property type="match status" value="1"/>
</dbReference>
<dbReference type="Proteomes" id="UP000050794">
    <property type="component" value="Unassembled WGS sequence"/>
</dbReference>
<evidence type="ECO:0000256" key="3">
    <source>
        <dbReference type="ARBA" id="ARBA00008312"/>
    </source>
</evidence>
<dbReference type="GO" id="GO:0016491">
    <property type="term" value="F:oxidoreductase activity"/>
    <property type="evidence" value="ECO:0007669"/>
    <property type="project" value="UniProtKB-KW"/>
</dbReference>